<dbReference type="AlphaFoldDB" id="A0A813D9C7"/>
<evidence type="ECO:0000313" key="2">
    <source>
        <dbReference type="EMBL" id="CAE8583351.1"/>
    </source>
</evidence>
<proteinExistence type="predicted"/>
<feature type="chain" id="PRO_5032568138" evidence="1">
    <location>
        <begin position="51"/>
        <end position="100"/>
    </location>
</feature>
<name>A0A813D9C7_POLGL</name>
<feature type="signal peptide" evidence="1">
    <location>
        <begin position="1"/>
        <end position="50"/>
    </location>
</feature>
<dbReference type="Proteomes" id="UP000654075">
    <property type="component" value="Unassembled WGS sequence"/>
</dbReference>
<reference evidence="2" key="1">
    <citation type="submission" date="2021-02" db="EMBL/GenBank/DDBJ databases">
        <authorList>
            <person name="Dougan E. K."/>
            <person name="Rhodes N."/>
            <person name="Thang M."/>
            <person name="Chan C."/>
        </authorList>
    </citation>
    <scope>NUCLEOTIDE SEQUENCE</scope>
</reference>
<keyword evidence="3" id="KW-1185">Reference proteome</keyword>
<evidence type="ECO:0000256" key="1">
    <source>
        <dbReference type="SAM" id="SignalP"/>
    </source>
</evidence>
<organism evidence="2 3">
    <name type="scientific">Polarella glacialis</name>
    <name type="common">Dinoflagellate</name>
    <dbReference type="NCBI Taxonomy" id="89957"/>
    <lineage>
        <taxon>Eukaryota</taxon>
        <taxon>Sar</taxon>
        <taxon>Alveolata</taxon>
        <taxon>Dinophyceae</taxon>
        <taxon>Suessiales</taxon>
        <taxon>Suessiaceae</taxon>
        <taxon>Polarella</taxon>
    </lineage>
</organism>
<protein>
    <submittedName>
        <fullName evidence="2">Uncharacterized protein</fullName>
    </submittedName>
</protein>
<comment type="caution">
    <text evidence="2">The sequence shown here is derived from an EMBL/GenBank/DDBJ whole genome shotgun (WGS) entry which is preliminary data.</text>
</comment>
<accession>A0A813D9C7</accession>
<gene>
    <name evidence="2" type="ORF">PGLA1383_LOCUS2323</name>
</gene>
<sequence length="100" mass="10869">MSGVAASFYLDCSAGSMGIPEGLDPKVRCSSRSGLMALLLLLPLCCCCGACRTHTQDCARIRRALDTKKLLGSLPMSCMGERYLRASAGWRQLVQVLRDR</sequence>
<dbReference type="EMBL" id="CAJNNV010000697">
    <property type="protein sequence ID" value="CAE8583351.1"/>
    <property type="molecule type" value="Genomic_DNA"/>
</dbReference>
<evidence type="ECO:0000313" key="3">
    <source>
        <dbReference type="Proteomes" id="UP000654075"/>
    </source>
</evidence>
<keyword evidence="1" id="KW-0732">Signal</keyword>